<evidence type="ECO:0000313" key="1">
    <source>
        <dbReference type="EnsemblPlants" id="PGSC0003DMT400096791"/>
    </source>
</evidence>
<name>M1DZ92_SOLTU</name>
<evidence type="ECO:0000313" key="2">
    <source>
        <dbReference type="Proteomes" id="UP000011115"/>
    </source>
</evidence>
<dbReference type="InParanoid" id="M1DZ92"/>
<keyword evidence="2" id="KW-1185">Reference proteome</keyword>
<dbReference type="EnsemblPlants" id="PGSC0003DMT400096791">
    <property type="protein sequence ID" value="PGSC0003DMT400096791"/>
    <property type="gene ID" value="PGSC0003DMG400046362"/>
</dbReference>
<sequence>MLHQPYEVVAKLLDGMIETNKETNKKQEWDALLTQLDFLSKRVLELETQALKRDKHFSLRECTKGKKKEGIQNDEVLSPIQQKIKEQDKMLNEIKENIKMLNHTTTTNSMTIQLQDAQIGHLISACYPPFAADSPSYTMGNSKNED</sequence>
<protein>
    <submittedName>
        <fullName evidence="1">Uncharacterized protein</fullName>
    </submittedName>
</protein>
<reference evidence="2" key="1">
    <citation type="journal article" date="2011" name="Nature">
        <title>Genome sequence and analysis of the tuber crop potato.</title>
        <authorList>
            <consortium name="The Potato Genome Sequencing Consortium"/>
        </authorList>
    </citation>
    <scope>NUCLEOTIDE SEQUENCE [LARGE SCALE GENOMIC DNA]</scope>
    <source>
        <strain evidence="2">cv. DM1-3 516 R44</strain>
    </source>
</reference>
<dbReference type="HOGENOM" id="CLU_029307_9_1_1"/>
<dbReference type="Proteomes" id="UP000011115">
    <property type="component" value="Unassembled WGS sequence"/>
</dbReference>
<dbReference type="Gramene" id="PGSC0003DMT400096791">
    <property type="protein sequence ID" value="PGSC0003DMT400096791"/>
    <property type="gene ID" value="PGSC0003DMG400046362"/>
</dbReference>
<dbReference type="PaxDb" id="4113-PGSC0003DMT400096791"/>
<proteinExistence type="predicted"/>
<accession>M1DZ92</accession>
<organism evidence="1 2">
    <name type="scientific">Solanum tuberosum</name>
    <name type="common">Potato</name>
    <dbReference type="NCBI Taxonomy" id="4113"/>
    <lineage>
        <taxon>Eukaryota</taxon>
        <taxon>Viridiplantae</taxon>
        <taxon>Streptophyta</taxon>
        <taxon>Embryophyta</taxon>
        <taxon>Tracheophyta</taxon>
        <taxon>Spermatophyta</taxon>
        <taxon>Magnoliopsida</taxon>
        <taxon>eudicotyledons</taxon>
        <taxon>Gunneridae</taxon>
        <taxon>Pentapetalae</taxon>
        <taxon>asterids</taxon>
        <taxon>lamiids</taxon>
        <taxon>Solanales</taxon>
        <taxon>Solanaceae</taxon>
        <taxon>Solanoideae</taxon>
        <taxon>Solaneae</taxon>
        <taxon>Solanum</taxon>
    </lineage>
</organism>
<dbReference type="AlphaFoldDB" id="M1DZ92"/>
<reference evidence="1" key="2">
    <citation type="submission" date="2015-06" db="UniProtKB">
        <authorList>
            <consortium name="EnsemblPlants"/>
        </authorList>
    </citation>
    <scope>IDENTIFICATION</scope>
    <source>
        <strain evidence="1">DM1-3 516 R44</strain>
    </source>
</reference>